<feature type="binding site" evidence="6">
    <location>
        <begin position="109"/>
        <end position="112"/>
    </location>
    <ligand>
        <name>substrate</name>
    </ligand>
</feature>
<dbReference type="Gene3D" id="3.40.50.1240">
    <property type="entry name" value="Phosphoglycerate mutase-like"/>
    <property type="match status" value="1"/>
</dbReference>
<feature type="binding site" evidence="6">
    <location>
        <position position="58"/>
    </location>
    <ligand>
        <name>substrate</name>
    </ligand>
</feature>
<dbReference type="GO" id="GO:0006096">
    <property type="term" value="P:glycolytic process"/>
    <property type="evidence" value="ECO:0007669"/>
    <property type="project" value="UniProtKB-KW"/>
</dbReference>
<feature type="binding site" evidence="6">
    <location>
        <begin position="21"/>
        <end position="22"/>
    </location>
    <ligand>
        <name>substrate</name>
    </ligand>
</feature>
<dbReference type="InterPro" id="IPR029033">
    <property type="entry name" value="His_PPase_superfam"/>
</dbReference>
<evidence type="ECO:0000256" key="2">
    <source>
        <dbReference type="ARBA" id="ARBA00012028"/>
    </source>
</evidence>
<comment type="similarity">
    <text evidence="1">Belongs to the phosphoglycerate mutase family. BPG-dependent PGAM subfamily.</text>
</comment>
<feature type="active site" description="Tele-phosphohistidine intermediate" evidence="5">
    <location>
        <position position="9"/>
    </location>
</feature>
<feature type="active site" description="Proton donor/acceptor" evidence="5">
    <location>
        <position position="109"/>
    </location>
</feature>
<comment type="caution">
    <text evidence="7">The sequence shown here is derived from an EMBL/GenBank/DDBJ whole genome shotgun (WGS) entry which is preliminary data.</text>
</comment>
<evidence type="ECO:0000256" key="4">
    <source>
        <dbReference type="ARBA" id="ARBA00023235"/>
    </source>
</evidence>
<evidence type="ECO:0000256" key="5">
    <source>
        <dbReference type="PIRSR" id="PIRSR613078-1"/>
    </source>
</evidence>
<dbReference type="InterPro" id="IPR005952">
    <property type="entry name" value="Phosphogly_mut1"/>
</dbReference>
<feature type="binding site" evidence="6">
    <location>
        <position position="120"/>
    </location>
    <ligand>
        <name>substrate</name>
    </ligand>
</feature>
<dbReference type="EC" id="5.4.2.11" evidence="2"/>
<dbReference type="AlphaFoldDB" id="A0A1G2DX13"/>
<accession>A0A1G2DX13</accession>
<feature type="binding site" evidence="6">
    <location>
        <begin position="8"/>
        <end position="15"/>
    </location>
    <ligand>
        <name>substrate</name>
    </ligand>
</feature>
<evidence type="ECO:0000313" key="7">
    <source>
        <dbReference type="EMBL" id="OGZ18106.1"/>
    </source>
</evidence>
<dbReference type="GO" id="GO:0004619">
    <property type="term" value="F:phosphoglycerate mutase activity"/>
    <property type="evidence" value="ECO:0007669"/>
    <property type="project" value="UniProtKB-EC"/>
</dbReference>
<organism evidence="7 8">
    <name type="scientific">Candidatus Nealsonbacteria bacterium RBG_13_37_56</name>
    <dbReference type="NCBI Taxonomy" id="1801661"/>
    <lineage>
        <taxon>Bacteria</taxon>
        <taxon>Candidatus Nealsoniibacteriota</taxon>
    </lineage>
</organism>
<dbReference type="SUPFAM" id="SSF53254">
    <property type="entry name" value="Phosphoglycerate mutase-like"/>
    <property type="match status" value="1"/>
</dbReference>
<evidence type="ECO:0000313" key="8">
    <source>
        <dbReference type="Proteomes" id="UP000178893"/>
    </source>
</evidence>
<keyword evidence="3" id="KW-0324">Glycolysis</keyword>
<dbReference type="InterPro" id="IPR013078">
    <property type="entry name" value="His_Pase_superF_clade-1"/>
</dbReference>
<evidence type="ECO:0000256" key="6">
    <source>
        <dbReference type="PIRSR" id="PIRSR613078-2"/>
    </source>
</evidence>
<dbReference type="Proteomes" id="UP000178893">
    <property type="component" value="Unassembled WGS sequence"/>
</dbReference>
<dbReference type="Pfam" id="PF00300">
    <property type="entry name" value="His_Phos_1"/>
    <property type="match status" value="2"/>
</dbReference>
<dbReference type="CDD" id="cd07067">
    <property type="entry name" value="HP_PGM_like"/>
    <property type="match status" value="1"/>
</dbReference>
<proteinExistence type="inferred from homology"/>
<feature type="binding site" evidence="6">
    <location>
        <begin position="136"/>
        <end position="137"/>
    </location>
    <ligand>
        <name>substrate</name>
    </ligand>
</feature>
<evidence type="ECO:0000256" key="3">
    <source>
        <dbReference type="ARBA" id="ARBA00023152"/>
    </source>
</evidence>
<protein>
    <recommendedName>
        <fullName evidence="2">phosphoglycerate mutase (2,3-diphosphoglycerate-dependent)</fullName>
        <ecNumber evidence="2">5.4.2.11</ecNumber>
    </recommendedName>
</protein>
<dbReference type="EMBL" id="MHLW01000016">
    <property type="protein sequence ID" value="OGZ18106.1"/>
    <property type="molecule type" value="Genomic_DNA"/>
</dbReference>
<dbReference type="SMART" id="SM00855">
    <property type="entry name" value="PGAM"/>
    <property type="match status" value="1"/>
</dbReference>
<sequence>MAKLFLLRHLKSQWNEENRFTGWMDVPLDEKEIYKAKELADKIFQFQIDKIYTSSLFRNQDTVARIFEFGNIKYPVFVHLDGGKMQKWANFIDISENDVTVFVTEKLNERYYGKIQGGSKDEVIRKYGAEKVRLWRRSYNVAPPGGESLKDVVKRTVPFYKKYIEKDLKKGKNVLIVASHNSLRALIKYLEKISDQDIINLEIDYGALLEYQINKEGIAKK</sequence>
<gene>
    <name evidence="7" type="ORF">A2V72_02165</name>
</gene>
<reference evidence="7 8" key="1">
    <citation type="journal article" date="2016" name="Nat. Commun.">
        <title>Thousands of microbial genomes shed light on interconnected biogeochemical processes in an aquifer system.</title>
        <authorList>
            <person name="Anantharaman K."/>
            <person name="Brown C.T."/>
            <person name="Hug L.A."/>
            <person name="Sharon I."/>
            <person name="Castelle C.J."/>
            <person name="Probst A.J."/>
            <person name="Thomas B.C."/>
            <person name="Singh A."/>
            <person name="Wilkins M.J."/>
            <person name="Karaoz U."/>
            <person name="Brodie E.L."/>
            <person name="Williams K.H."/>
            <person name="Hubbard S.S."/>
            <person name="Banfield J.F."/>
        </authorList>
    </citation>
    <scope>NUCLEOTIDE SEQUENCE [LARGE SCALE GENOMIC DNA]</scope>
</reference>
<dbReference type="PANTHER" id="PTHR11931">
    <property type="entry name" value="PHOSPHOGLYCERATE MUTASE"/>
    <property type="match status" value="1"/>
</dbReference>
<evidence type="ECO:0000256" key="1">
    <source>
        <dbReference type="ARBA" id="ARBA00006717"/>
    </source>
</evidence>
<name>A0A1G2DX13_9BACT</name>
<keyword evidence="4" id="KW-0413">Isomerase</keyword>